<keyword evidence="6" id="KW-0479">Metal-binding</keyword>
<dbReference type="InterPro" id="IPR007728">
    <property type="entry name" value="Pre-SET_dom"/>
</dbReference>
<evidence type="ECO:0000313" key="12">
    <source>
        <dbReference type="EMBL" id="KAF6221037.1"/>
    </source>
</evidence>
<proteinExistence type="predicted"/>
<comment type="caution">
    <text evidence="12">The sequence shown here is derived from an EMBL/GenBank/DDBJ whole genome shotgun (WGS) entry which is preliminary data.</text>
</comment>
<organism evidence="12 13">
    <name type="scientific">Letharia lupina</name>
    <dbReference type="NCBI Taxonomy" id="560253"/>
    <lineage>
        <taxon>Eukaryota</taxon>
        <taxon>Fungi</taxon>
        <taxon>Dikarya</taxon>
        <taxon>Ascomycota</taxon>
        <taxon>Pezizomycotina</taxon>
        <taxon>Lecanoromycetes</taxon>
        <taxon>OSLEUM clade</taxon>
        <taxon>Lecanoromycetidae</taxon>
        <taxon>Lecanorales</taxon>
        <taxon>Lecanorineae</taxon>
        <taxon>Parmeliaceae</taxon>
        <taxon>Letharia</taxon>
    </lineage>
</organism>
<feature type="compositionally biased region" description="Low complexity" evidence="8">
    <location>
        <begin position="12"/>
        <end position="27"/>
    </location>
</feature>
<protein>
    <submittedName>
        <fullName evidence="12">Uncharacterized protein</fullName>
    </submittedName>
</protein>
<dbReference type="RefSeq" id="XP_037150472.1">
    <property type="nucleotide sequence ID" value="XM_037293643.1"/>
</dbReference>
<dbReference type="GO" id="GO:0008270">
    <property type="term" value="F:zinc ion binding"/>
    <property type="evidence" value="ECO:0007669"/>
    <property type="project" value="InterPro"/>
</dbReference>
<dbReference type="InterPro" id="IPR050973">
    <property type="entry name" value="H3K9_Histone-Lys_N-MTase"/>
</dbReference>
<feature type="domain" description="Pre-SET" evidence="10">
    <location>
        <begin position="261"/>
        <end position="339"/>
    </location>
</feature>
<feature type="domain" description="Post-SET" evidence="11">
    <location>
        <begin position="492"/>
        <end position="508"/>
    </location>
</feature>
<name>A0A8H6CCP7_9LECA</name>
<dbReference type="GO" id="GO:0005694">
    <property type="term" value="C:chromosome"/>
    <property type="evidence" value="ECO:0007669"/>
    <property type="project" value="UniProtKB-SubCell"/>
</dbReference>
<dbReference type="EMBL" id="JACCJB010000015">
    <property type="protein sequence ID" value="KAF6221037.1"/>
    <property type="molecule type" value="Genomic_DNA"/>
</dbReference>
<feature type="compositionally biased region" description="Polar residues" evidence="8">
    <location>
        <begin position="28"/>
        <end position="51"/>
    </location>
</feature>
<feature type="compositionally biased region" description="Polar residues" evidence="8">
    <location>
        <begin position="73"/>
        <end position="83"/>
    </location>
</feature>
<dbReference type="PANTHER" id="PTHR46223:SF3">
    <property type="entry name" value="HISTONE-LYSINE N-METHYLTRANSFERASE SET-23"/>
    <property type="match status" value="1"/>
</dbReference>
<dbReference type="PROSITE" id="PS50867">
    <property type="entry name" value="PRE_SET"/>
    <property type="match status" value="1"/>
</dbReference>
<gene>
    <name evidence="12" type="ORF">HO133_002718</name>
</gene>
<keyword evidence="3" id="KW-0489">Methyltransferase</keyword>
<comment type="subcellular location">
    <subcellularLocation>
        <location evidence="1">Chromosome</location>
    </subcellularLocation>
</comment>
<dbReference type="Proteomes" id="UP000593566">
    <property type="component" value="Unassembled WGS sequence"/>
</dbReference>
<feature type="compositionally biased region" description="Basic and acidic residues" evidence="8">
    <location>
        <begin position="52"/>
        <end position="62"/>
    </location>
</feature>
<keyword evidence="4" id="KW-0808">Transferase</keyword>
<dbReference type="PANTHER" id="PTHR46223">
    <property type="entry name" value="HISTONE-LYSINE N-METHYLTRANSFERASE SUV39H"/>
    <property type="match status" value="1"/>
</dbReference>
<dbReference type="SUPFAM" id="SSF82199">
    <property type="entry name" value="SET domain"/>
    <property type="match status" value="1"/>
</dbReference>
<dbReference type="Gene3D" id="2.170.270.10">
    <property type="entry name" value="SET domain"/>
    <property type="match status" value="1"/>
</dbReference>
<keyword evidence="7" id="KW-0862">Zinc</keyword>
<dbReference type="AlphaFoldDB" id="A0A8H6CCP7"/>
<dbReference type="InterPro" id="IPR046341">
    <property type="entry name" value="SET_dom_sf"/>
</dbReference>
<dbReference type="SMART" id="SM00317">
    <property type="entry name" value="SET"/>
    <property type="match status" value="1"/>
</dbReference>
<evidence type="ECO:0000313" key="13">
    <source>
        <dbReference type="Proteomes" id="UP000593566"/>
    </source>
</evidence>
<evidence type="ECO:0000256" key="2">
    <source>
        <dbReference type="ARBA" id="ARBA00022454"/>
    </source>
</evidence>
<dbReference type="Pfam" id="PF00856">
    <property type="entry name" value="SET"/>
    <property type="match status" value="1"/>
</dbReference>
<dbReference type="GeneID" id="59331130"/>
<evidence type="ECO:0000256" key="1">
    <source>
        <dbReference type="ARBA" id="ARBA00004286"/>
    </source>
</evidence>
<dbReference type="GO" id="GO:0005634">
    <property type="term" value="C:nucleus"/>
    <property type="evidence" value="ECO:0007669"/>
    <property type="project" value="InterPro"/>
</dbReference>
<feature type="domain" description="SET" evidence="9">
    <location>
        <begin position="342"/>
        <end position="469"/>
    </location>
</feature>
<evidence type="ECO:0000259" key="9">
    <source>
        <dbReference type="PROSITE" id="PS50280"/>
    </source>
</evidence>
<dbReference type="GO" id="GO:0042054">
    <property type="term" value="F:histone methyltransferase activity"/>
    <property type="evidence" value="ECO:0007669"/>
    <property type="project" value="InterPro"/>
</dbReference>
<sequence length="509" mass="57246">MTSNDVEILPWKKSPSIKNSNSPTSSKWSDLTSHRPSNSASFAQPSSAETSPRSKLEIRTRDVTPPSHPLSFQRPQITSSQSLPIAATHPLISSNTPSLPGTQPFTPTTSKKRDFGEIIDLTIDDDDFELPEPIEHKKSRSSSHSNEASTEARTQQPENVTNASSKPVLKLKHSKTKEKTLYSHLANSGVFFRKSTPTIIIPPLQPSPQERRRIFIENLSVLDDVSVVNIVDDSSPPLDFGFVTNNILRDGVQQTSEDFMIGCKCRKDNGRHMGCEYLSCECLEESVNSEGKKRFPYSQAKFNTACLRDAFIKGRNHIFECNSRCNCDSNCKNRVVQHGRKVGLEIFKTTNRGWGLRCTQNLKRGQFIDTYRGEIITHEEANRRGETRTSDQEIYFMGLDKWGEKDGGSLYVCDGMHLGGPTRFINHSCDPNCAIYTVSYNHSDINLYDLAFFATEAIPAGTELTFNYVDDDKTDIITEEKADEMQRENGYRPAKCLCGSTRCRGYFFT</sequence>
<dbReference type="PROSITE" id="PS50280">
    <property type="entry name" value="SET"/>
    <property type="match status" value="1"/>
</dbReference>
<feature type="region of interest" description="Disordered" evidence="8">
    <location>
        <begin position="1"/>
        <end position="113"/>
    </location>
</feature>
<evidence type="ECO:0000256" key="3">
    <source>
        <dbReference type="ARBA" id="ARBA00022603"/>
    </source>
</evidence>
<dbReference type="Pfam" id="PF05033">
    <property type="entry name" value="Pre-SET"/>
    <property type="match status" value="1"/>
</dbReference>
<evidence type="ECO:0000259" key="11">
    <source>
        <dbReference type="PROSITE" id="PS50868"/>
    </source>
</evidence>
<feature type="compositionally biased region" description="Polar residues" evidence="8">
    <location>
        <begin position="142"/>
        <end position="165"/>
    </location>
</feature>
<evidence type="ECO:0000259" key="10">
    <source>
        <dbReference type="PROSITE" id="PS50867"/>
    </source>
</evidence>
<evidence type="ECO:0000256" key="8">
    <source>
        <dbReference type="SAM" id="MobiDB-lite"/>
    </source>
</evidence>
<keyword evidence="13" id="KW-1185">Reference proteome</keyword>
<feature type="region of interest" description="Disordered" evidence="8">
    <location>
        <begin position="126"/>
        <end position="171"/>
    </location>
</feature>
<dbReference type="SMART" id="SM00468">
    <property type="entry name" value="PreSET"/>
    <property type="match status" value="1"/>
</dbReference>
<keyword evidence="5" id="KW-0949">S-adenosyl-L-methionine</keyword>
<evidence type="ECO:0000256" key="5">
    <source>
        <dbReference type="ARBA" id="ARBA00022691"/>
    </source>
</evidence>
<evidence type="ECO:0000256" key="7">
    <source>
        <dbReference type="ARBA" id="ARBA00022833"/>
    </source>
</evidence>
<evidence type="ECO:0000256" key="4">
    <source>
        <dbReference type="ARBA" id="ARBA00022679"/>
    </source>
</evidence>
<keyword evidence="2" id="KW-0158">Chromosome</keyword>
<dbReference type="PROSITE" id="PS50868">
    <property type="entry name" value="POST_SET"/>
    <property type="match status" value="1"/>
</dbReference>
<dbReference type="InterPro" id="IPR003616">
    <property type="entry name" value="Post-SET_dom"/>
</dbReference>
<reference evidence="12 13" key="1">
    <citation type="journal article" date="2020" name="Genomics">
        <title>Complete, high-quality genomes from long-read metagenomic sequencing of two wolf lichen thalli reveals enigmatic genome architecture.</title>
        <authorList>
            <person name="McKenzie S.K."/>
            <person name="Walston R.F."/>
            <person name="Allen J.L."/>
        </authorList>
    </citation>
    <scope>NUCLEOTIDE SEQUENCE [LARGE SCALE GENOMIC DNA]</scope>
    <source>
        <strain evidence="12">WasteWater1</strain>
    </source>
</reference>
<evidence type="ECO:0000256" key="6">
    <source>
        <dbReference type="ARBA" id="ARBA00022723"/>
    </source>
</evidence>
<feature type="compositionally biased region" description="Polar residues" evidence="8">
    <location>
        <begin position="91"/>
        <end position="109"/>
    </location>
</feature>
<dbReference type="GO" id="GO:0032259">
    <property type="term" value="P:methylation"/>
    <property type="evidence" value="ECO:0007669"/>
    <property type="project" value="UniProtKB-KW"/>
</dbReference>
<accession>A0A8H6CCP7</accession>
<dbReference type="InterPro" id="IPR001214">
    <property type="entry name" value="SET_dom"/>
</dbReference>